<evidence type="ECO:0000313" key="2">
    <source>
        <dbReference type="EMBL" id="KAK2841459.1"/>
    </source>
</evidence>
<evidence type="ECO:0000313" key="3">
    <source>
        <dbReference type="Proteomes" id="UP001187315"/>
    </source>
</evidence>
<accession>A0AA88MMH6</accession>
<protein>
    <submittedName>
        <fullName evidence="2">Uncharacterized protein</fullName>
    </submittedName>
</protein>
<dbReference type="Proteomes" id="UP001187315">
    <property type="component" value="Unassembled WGS sequence"/>
</dbReference>
<evidence type="ECO:0000256" key="1">
    <source>
        <dbReference type="SAM" id="MobiDB-lite"/>
    </source>
</evidence>
<feature type="compositionally biased region" description="Polar residues" evidence="1">
    <location>
        <begin position="33"/>
        <end position="52"/>
    </location>
</feature>
<organism evidence="2 3">
    <name type="scientific">Tachysurus vachellii</name>
    <name type="common">Darkbarbel catfish</name>
    <name type="synonym">Pelteobagrus vachellii</name>
    <dbReference type="NCBI Taxonomy" id="175792"/>
    <lineage>
        <taxon>Eukaryota</taxon>
        <taxon>Metazoa</taxon>
        <taxon>Chordata</taxon>
        <taxon>Craniata</taxon>
        <taxon>Vertebrata</taxon>
        <taxon>Euteleostomi</taxon>
        <taxon>Actinopterygii</taxon>
        <taxon>Neopterygii</taxon>
        <taxon>Teleostei</taxon>
        <taxon>Ostariophysi</taxon>
        <taxon>Siluriformes</taxon>
        <taxon>Bagridae</taxon>
        <taxon>Tachysurus</taxon>
    </lineage>
</organism>
<reference evidence="2" key="1">
    <citation type="submission" date="2023-08" db="EMBL/GenBank/DDBJ databases">
        <title>Pelteobagrus vachellii genome.</title>
        <authorList>
            <person name="Liu H."/>
        </authorList>
    </citation>
    <scope>NUCLEOTIDE SEQUENCE</scope>
    <source>
        <strain evidence="2">PRFRI_2022a</strain>
        <tissue evidence="2">Muscle</tissue>
    </source>
</reference>
<feature type="compositionally biased region" description="Basic and acidic residues" evidence="1">
    <location>
        <begin position="1"/>
        <end position="31"/>
    </location>
</feature>
<dbReference type="EMBL" id="JAVHJS010000012">
    <property type="protein sequence ID" value="KAK2841459.1"/>
    <property type="molecule type" value="Genomic_DNA"/>
</dbReference>
<comment type="caution">
    <text evidence="2">The sequence shown here is derived from an EMBL/GenBank/DDBJ whole genome shotgun (WGS) entry which is preliminary data.</text>
</comment>
<feature type="region of interest" description="Disordered" evidence="1">
    <location>
        <begin position="1"/>
        <end position="81"/>
    </location>
</feature>
<feature type="compositionally biased region" description="Low complexity" evidence="1">
    <location>
        <begin position="53"/>
        <end position="67"/>
    </location>
</feature>
<dbReference type="AlphaFoldDB" id="A0AA88MMH6"/>
<proteinExistence type="predicted"/>
<sequence length="81" mass="9057">MKWREEDRRERKEAEKLKKAEKAPEKYKDQAKCGSSSSERATLRRTPSSHLISLSAFRGASAAATASPPQPPSREPERTSS</sequence>
<name>A0AA88MMH6_TACVA</name>
<gene>
    <name evidence="2" type="ORF">Q7C36_013038</name>
</gene>
<keyword evidence="3" id="KW-1185">Reference proteome</keyword>